<accession>A8NI64</accession>
<protein>
    <submittedName>
        <fullName evidence="1">Uncharacterized protein</fullName>
    </submittedName>
</protein>
<dbReference type="STRING" id="240176.A8NI64"/>
<dbReference type="AlphaFoldDB" id="A8NI64"/>
<proteinExistence type="predicted"/>
<reference evidence="1 2" key="1">
    <citation type="journal article" date="2010" name="Proc. Natl. Acad. Sci. U.S.A.">
        <title>Insights into evolution of multicellular fungi from the assembled chromosomes of the mushroom Coprinopsis cinerea (Coprinus cinereus).</title>
        <authorList>
            <person name="Stajich J.E."/>
            <person name="Wilke S.K."/>
            <person name="Ahren D."/>
            <person name="Au C.H."/>
            <person name="Birren B.W."/>
            <person name="Borodovsky M."/>
            <person name="Burns C."/>
            <person name="Canback B."/>
            <person name="Casselton L.A."/>
            <person name="Cheng C.K."/>
            <person name="Deng J."/>
            <person name="Dietrich F.S."/>
            <person name="Fargo D.C."/>
            <person name="Farman M.L."/>
            <person name="Gathman A.C."/>
            <person name="Goldberg J."/>
            <person name="Guigo R."/>
            <person name="Hoegger P.J."/>
            <person name="Hooker J.B."/>
            <person name="Huggins A."/>
            <person name="James T.Y."/>
            <person name="Kamada T."/>
            <person name="Kilaru S."/>
            <person name="Kodira C."/>
            <person name="Kues U."/>
            <person name="Kupfer D."/>
            <person name="Kwan H.S."/>
            <person name="Lomsadze A."/>
            <person name="Li W."/>
            <person name="Lilly W.W."/>
            <person name="Ma L.J."/>
            <person name="Mackey A.J."/>
            <person name="Manning G."/>
            <person name="Martin F."/>
            <person name="Muraguchi H."/>
            <person name="Natvig D.O."/>
            <person name="Palmerini H."/>
            <person name="Ramesh M.A."/>
            <person name="Rehmeyer C.J."/>
            <person name="Roe B.A."/>
            <person name="Shenoy N."/>
            <person name="Stanke M."/>
            <person name="Ter-Hovhannisyan V."/>
            <person name="Tunlid A."/>
            <person name="Velagapudi R."/>
            <person name="Vision T.J."/>
            <person name="Zeng Q."/>
            <person name="Zolan M.E."/>
            <person name="Pukkila P.J."/>
        </authorList>
    </citation>
    <scope>NUCLEOTIDE SEQUENCE [LARGE SCALE GENOMIC DNA]</scope>
    <source>
        <strain evidence="2">Okayama-7 / 130 / ATCC MYA-4618 / FGSC 9003</strain>
    </source>
</reference>
<evidence type="ECO:0000313" key="2">
    <source>
        <dbReference type="Proteomes" id="UP000001861"/>
    </source>
</evidence>
<organism evidence="1 2">
    <name type="scientific">Coprinopsis cinerea (strain Okayama-7 / 130 / ATCC MYA-4618 / FGSC 9003)</name>
    <name type="common">Inky cap fungus</name>
    <name type="synonym">Hormographiella aspergillata</name>
    <dbReference type="NCBI Taxonomy" id="240176"/>
    <lineage>
        <taxon>Eukaryota</taxon>
        <taxon>Fungi</taxon>
        <taxon>Dikarya</taxon>
        <taxon>Basidiomycota</taxon>
        <taxon>Agaricomycotina</taxon>
        <taxon>Agaricomycetes</taxon>
        <taxon>Agaricomycetidae</taxon>
        <taxon>Agaricales</taxon>
        <taxon>Agaricineae</taxon>
        <taxon>Psathyrellaceae</taxon>
        <taxon>Coprinopsis</taxon>
    </lineage>
</organism>
<dbReference type="KEGG" id="cci:CC1G_01595"/>
<evidence type="ECO:0000313" key="1">
    <source>
        <dbReference type="EMBL" id="EAU87948.1"/>
    </source>
</evidence>
<dbReference type="InParanoid" id="A8NI64"/>
<dbReference type="Proteomes" id="UP000001861">
    <property type="component" value="Unassembled WGS sequence"/>
</dbReference>
<name>A8NI64_COPC7</name>
<dbReference type="OMA" id="YVISIYG"/>
<dbReference type="GeneID" id="6010422"/>
<sequence>MSDLTGKDTITVGGWYVINIWQDPSRVLTNVGNDIYLQSYEEGNKHQIFYATHDSSNRLGFVCVGTNKRMGRNRYENVKCEDPPSEQGSWQAFYLDDQAGGGRKMTMTIYDTLTPMKYASDSEGQYLTLSKDGDLKFGFTRVGPPS</sequence>
<dbReference type="VEuPathDB" id="FungiDB:CC1G_01595"/>
<dbReference type="RefSeq" id="XP_001833918.1">
    <property type="nucleotide sequence ID" value="XM_001833866.1"/>
</dbReference>
<dbReference type="OrthoDB" id="3177321at2759"/>
<gene>
    <name evidence="1" type="ORF">CC1G_01595</name>
</gene>
<comment type="caution">
    <text evidence="1">The sequence shown here is derived from an EMBL/GenBank/DDBJ whole genome shotgun (WGS) entry which is preliminary data.</text>
</comment>
<dbReference type="EMBL" id="AACS02000010">
    <property type="protein sequence ID" value="EAU87948.1"/>
    <property type="molecule type" value="Genomic_DNA"/>
</dbReference>
<keyword evidence="2" id="KW-1185">Reference proteome</keyword>